<name>U2FL52_9MOLU</name>
<keyword evidence="3" id="KW-1185">Reference proteome</keyword>
<protein>
    <submittedName>
        <fullName evidence="2">Uncharacterized protein</fullName>
    </submittedName>
</protein>
<evidence type="ECO:0000313" key="3">
    <source>
        <dbReference type="Proteomes" id="UP000005707"/>
    </source>
</evidence>
<comment type="caution">
    <text evidence="2">The sequence shown here is derived from an EMBL/GenBank/DDBJ whole genome shotgun (WGS) entry which is preliminary data.</text>
</comment>
<dbReference type="EMBL" id="AFNU02000001">
    <property type="protein sequence ID" value="ERJ13490.1"/>
    <property type="molecule type" value="Genomic_DNA"/>
</dbReference>
<sequence>MEIARDLLIIYYANPYVLKKVSRYGNLVYRSKKNKFVYLYVNKNKSDHVIGEINKLKGVRKIEKSLNDLEPFSFSI</sequence>
<dbReference type="AlphaFoldDB" id="U2FL52"/>
<gene>
    <name evidence="2" type="ORF">HLPCO_000141</name>
</gene>
<reference evidence="2 3" key="2">
    <citation type="journal article" date="2013" name="PLoS ONE">
        <title>INDIGO - INtegrated Data Warehouse of MIcrobial GenOmes with Examples from the Red Sea Extremophiles.</title>
        <authorList>
            <person name="Alam I."/>
            <person name="Antunes A."/>
            <person name="Kamau A.A."/>
            <person name="Ba Alawi W."/>
            <person name="Kalkatawi M."/>
            <person name="Stingl U."/>
            <person name="Bajic V.B."/>
        </authorList>
    </citation>
    <scope>NUCLEOTIDE SEQUENCE [LARGE SCALE GENOMIC DNA]</scope>
    <source>
        <strain evidence="2 3">SSD-17B</strain>
    </source>
</reference>
<dbReference type="OrthoDB" id="2990788at2"/>
<keyword evidence="1" id="KW-0963">Cytoplasm</keyword>
<accession>U2FL52</accession>
<dbReference type="InParanoid" id="U2FL52"/>
<dbReference type="InterPro" id="IPR016979">
    <property type="entry name" value="DUF2129"/>
</dbReference>
<proteinExistence type="predicted"/>
<dbReference type="STRING" id="1033810.HLPCO_000141"/>
<organism evidence="2 3">
    <name type="scientific">Haloplasma contractile SSD-17B</name>
    <dbReference type="NCBI Taxonomy" id="1033810"/>
    <lineage>
        <taxon>Bacteria</taxon>
        <taxon>Bacillati</taxon>
        <taxon>Mycoplasmatota</taxon>
        <taxon>Mollicutes</taxon>
        <taxon>Haloplasmatales</taxon>
        <taxon>Haloplasmataceae</taxon>
        <taxon>Haloplasma</taxon>
    </lineage>
</organism>
<dbReference type="Proteomes" id="UP000005707">
    <property type="component" value="Unassembled WGS sequence"/>
</dbReference>
<reference evidence="2 3" key="1">
    <citation type="journal article" date="2011" name="J. Bacteriol.">
        <title>Genome sequence of Haloplasma contractile, an unusual contractile bacterium from a deep-sea anoxic brine lake.</title>
        <authorList>
            <person name="Antunes A."/>
            <person name="Alam I."/>
            <person name="El Dorry H."/>
            <person name="Siam R."/>
            <person name="Robertson A."/>
            <person name="Bajic V.B."/>
            <person name="Stingl U."/>
        </authorList>
    </citation>
    <scope>NUCLEOTIDE SEQUENCE [LARGE SCALE GENOMIC DNA]</scope>
    <source>
        <strain evidence="2 3">SSD-17B</strain>
    </source>
</reference>
<dbReference type="RefSeq" id="WP_008826404.1">
    <property type="nucleotide sequence ID" value="NZ_AFNU02000001.1"/>
</dbReference>
<dbReference type="Pfam" id="PF09902">
    <property type="entry name" value="DUF2129"/>
    <property type="match status" value="1"/>
</dbReference>
<evidence type="ECO:0000313" key="2">
    <source>
        <dbReference type="EMBL" id="ERJ13490.1"/>
    </source>
</evidence>
<evidence type="ECO:0000256" key="1">
    <source>
        <dbReference type="ARBA" id="ARBA00022490"/>
    </source>
</evidence>